<feature type="domain" description="MADF" evidence="1">
    <location>
        <begin position="12"/>
        <end position="50"/>
    </location>
</feature>
<evidence type="ECO:0000313" key="2">
    <source>
        <dbReference type="EMBL" id="CAD7005873.1"/>
    </source>
</evidence>
<dbReference type="EMBL" id="CAJHJT010000034">
    <property type="protein sequence ID" value="CAD7005873.1"/>
    <property type="molecule type" value="Genomic_DNA"/>
</dbReference>
<dbReference type="Pfam" id="PF10545">
    <property type="entry name" value="MADF_DNA_bdg"/>
    <property type="match status" value="1"/>
</dbReference>
<sequence>MNNSINQSNIRLCRAVEQHPCLYDRSQAWCVGDKRSAYESAWSDIAAACGEP</sequence>
<dbReference type="AlphaFoldDB" id="A0A811V8C5"/>
<dbReference type="Proteomes" id="UP000606786">
    <property type="component" value="Unassembled WGS sequence"/>
</dbReference>
<evidence type="ECO:0000313" key="3">
    <source>
        <dbReference type="Proteomes" id="UP000606786"/>
    </source>
</evidence>
<protein>
    <submittedName>
        <fullName evidence="2">(Mediterranean fruit fly) hypothetical protein</fullName>
    </submittedName>
</protein>
<name>A0A811V8C5_CERCA</name>
<feature type="non-terminal residue" evidence="2">
    <location>
        <position position="52"/>
    </location>
</feature>
<gene>
    <name evidence="2" type="ORF">CCAP1982_LOCUS14215</name>
</gene>
<proteinExistence type="predicted"/>
<organism evidence="2 3">
    <name type="scientific">Ceratitis capitata</name>
    <name type="common">Mediterranean fruit fly</name>
    <name type="synonym">Tephritis capitata</name>
    <dbReference type="NCBI Taxonomy" id="7213"/>
    <lineage>
        <taxon>Eukaryota</taxon>
        <taxon>Metazoa</taxon>
        <taxon>Ecdysozoa</taxon>
        <taxon>Arthropoda</taxon>
        <taxon>Hexapoda</taxon>
        <taxon>Insecta</taxon>
        <taxon>Pterygota</taxon>
        <taxon>Neoptera</taxon>
        <taxon>Endopterygota</taxon>
        <taxon>Diptera</taxon>
        <taxon>Brachycera</taxon>
        <taxon>Muscomorpha</taxon>
        <taxon>Tephritoidea</taxon>
        <taxon>Tephritidae</taxon>
        <taxon>Ceratitis</taxon>
        <taxon>Ceratitis</taxon>
    </lineage>
</organism>
<dbReference type="InterPro" id="IPR006578">
    <property type="entry name" value="MADF-dom"/>
</dbReference>
<dbReference type="OrthoDB" id="5803771at2759"/>
<evidence type="ECO:0000259" key="1">
    <source>
        <dbReference type="Pfam" id="PF10545"/>
    </source>
</evidence>
<keyword evidence="3" id="KW-1185">Reference proteome</keyword>
<accession>A0A811V8C5</accession>
<reference evidence="2" key="1">
    <citation type="submission" date="2020-11" db="EMBL/GenBank/DDBJ databases">
        <authorList>
            <person name="Whitehead M."/>
        </authorList>
    </citation>
    <scope>NUCLEOTIDE SEQUENCE</scope>
    <source>
        <strain evidence="2">EGII</strain>
    </source>
</reference>
<comment type="caution">
    <text evidence="2">The sequence shown here is derived from an EMBL/GenBank/DDBJ whole genome shotgun (WGS) entry which is preliminary data.</text>
</comment>